<evidence type="ECO:0000313" key="2">
    <source>
        <dbReference type="Proteomes" id="UP000309215"/>
    </source>
</evidence>
<protein>
    <submittedName>
        <fullName evidence="1">Uncharacterized protein</fullName>
    </submittedName>
</protein>
<dbReference type="AlphaFoldDB" id="A0A4V5PQ67"/>
<dbReference type="RefSeq" id="WP_136928210.1">
    <property type="nucleotide sequence ID" value="NZ_SSMQ01000005.1"/>
</dbReference>
<keyword evidence="2" id="KW-1185">Reference proteome</keyword>
<reference evidence="1 2" key="1">
    <citation type="submission" date="2019-04" db="EMBL/GenBank/DDBJ databases">
        <authorList>
            <person name="Li Y."/>
            <person name="Wang J."/>
        </authorList>
    </citation>
    <scope>NUCLEOTIDE SEQUENCE [LARGE SCALE GENOMIC DNA]</scope>
    <source>
        <strain evidence="1 2">DSM 14668</strain>
    </source>
</reference>
<organism evidence="1 2">
    <name type="scientific">Polyangium fumosum</name>
    <dbReference type="NCBI Taxonomy" id="889272"/>
    <lineage>
        <taxon>Bacteria</taxon>
        <taxon>Pseudomonadati</taxon>
        <taxon>Myxococcota</taxon>
        <taxon>Polyangia</taxon>
        <taxon>Polyangiales</taxon>
        <taxon>Polyangiaceae</taxon>
        <taxon>Polyangium</taxon>
    </lineage>
</organism>
<accession>A0A4V5PQ67</accession>
<evidence type="ECO:0000313" key="1">
    <source>
        <dbReference type="EMBL" id="TKD11936.1"/>
    </source>
</evidence>
<gene>
    <name evidence="1" type="ORF">E8A74_07365</name>
</gene>
<name>A0A4V5PQ67_9BACT</name>
<proteinExistence type="predicted"/>
<dbReference type="OrthoDB" id="5508762at2"/>
<sequence length="301" mass="32099">MKRRVSWGTVCLVVAGCLPAEAERESLVTGPRILAVRSEPPESKPGAPVLYEALVVTPDGDLQGAVVRWAFCAAPKPLTENGSVSTACLGDAVRPIVGASVSVTAATPTDTCSLFGPETPPGDFRPRDPDATGGFYQPVCVEALERTAFVLERITCNLPNVPLGVAVEYAERRAPNRNPKLAPLRAFVNGAPTSLDALPAGGDVRFEVGWSADDAEVYPAFDPRKQALVDQRKALRVSWYTTAGAFESDVTGRSSEDLATTVSNGWSAPDEASRVFLWLVLRDGRGGTDFARYPLDVKSPL</sequence>
<dbReference type="Proteomes" id="UP000309215">
    <property type="component" value="Unassembled WGS sequence"/>
</dbReference>
<dbReference type="PROSITE" id="PS51257">
    <property type="entry name" value="PROKAR_LIPOPROTEIN"/>
    <property type="match status" value="1"/>
</dbReference>
<comment type="caution">
    <text evidence="1">The sequence shown here is derived from an EMBL/GenBank/DDBJ whole genome shotgun (WGS) entry which is preliminary data.</text>
</comment>
<dbReference type="EMBL" id="SSMQ01000005">
    <property type="protein sequence ID" value="TKD11936.1"/>
    <property type="molecule type" value="Genomic_DNA"/>
</dbReference>